<sequence>MQQSKFITSLSTGCFLLRSILRWFRHFTAKRHYTKNASDKGVKPQMVIMSILDKFTSKNPQQIWSASCEVAKCNNLELLDSLAVDIIAIENATKGITLGGALCPNSYHLEFALKKLRYVKNRAGCLCALYSEYMFFNPIDEEKNGNITITEIVKIDGKWIDYHICKCNKCHVSYKVEERGGHFAFWSWIKA</sequence>
<evidence type="ECO:0000313" key="2">
    <source>
        <dbReference type="Proteomes" id="UP001199044"/>
    </source>
</evidence>
<dbReference type="RefSeq" id="WP_225250478.1">
    <property type="nucleotide sequence ID" value="NZ_JAIWIU010000058.1"/>
</dbReference>
<comment type="caution">
    <text evidence="1">The sequence shown here is derived from an EMBL/GenBank/DDBJ whole genome shotgun (WGS) entry which is preliminary data.</text>
</comment>
<protein>
    <submittedName>
        <fullName evidence="1">Uncharacterized protein</fullName>
    </submittedName>
</protein>
<dbReference type="Proteomes" id="UP001199044">
    <property type="component" value="Unassembled WGS sequence"/>
</dbReference>
<accession>A0ABS7YL88</accession>
<evidence type="ECO:0000313" key="1">
    <source>
        <dbReference type="EMBL" id="MCA2016443.1"/>
    </source>
</evidence>
<gene>
    <name evidence="1" type="ORF">LDJ79_09995</name>
</gene>
<reference evidence="2" key="1">
    <citation type="submission" date="2023-07" db="EMBL/GenBank/DDBJ databases">
        <title>Molecular identification of indigenous halophilic bacteria isolated from red sea cost, biodegradation of synthetic dyes and assessment of degraded metabolite toxicity.</title>
        <authorList>
            <person name="Chaieb K."/>
            <person name="Altayb H.N."/>
        </authorList>
    </citation>
    <scope>NUCLEOTIDE SEQUENCE [LARGE SCALE GENOMIC DNA]</scope>
    <source>
        <strain evidence="2">K20</strain>
    </source>
</reference>
<proteinExistence type="predicted"/>
<dbReference type="EMBL" id="JAIWIU010000058">
    <property type="protein sequence ID" value="MCA2016443.1"/>
    <property type="molecule type" value="Genomic_DNA"/>
</dbReference>
<keyword evidence="2" id="KW-1185">Reference proteome</keyword>
<name>A0ABS7YL88_9VIBR</name>
<organism evidence="1 2">
    <name type="scientific">Vibrio tritonius</name>
    <dbReference type="NCBI Taxonomy" id="1435069"/>
    <lineage>
        <taxon>Bacteria</taxon>
        <taxon>Pseudomonadati</taxon>
        <taxon>Pseudomonadota</taxon>
        <taxon>Gammaproteobacteria</taxon>
        <taxon>Vibrionales</taxon>
        <taxon>Vibrionaceae</taxon>
        <taxon>Vibrio</taxon>
    </lineage>
</organism>